<evidence type="ECO:0000256" key="5">
    <source>
        <dbReference type="ARBA" id="ARBA00022553"/>
    </source>
</evidence>
<dbReference type="PANTHER" id="PTHR11377:SF7">
    <property type="entry name" value="GLYCYLPEPTIDE N-TETRADECANOYLTRANSFERASE 1"/>
    <property type="match status" value="1"/>
</dbReference>
<dbReference type="InterPro" id="IPR022676">
    <property type="entry name" value="NMT_N"/>
</dbReference>
<keyword evidence="6 10" id="KW-0808">Transferase</keyword>
<evidence type="ECO:0000256" key="9">
    <source>
        <dbReference type="ARBA" id="ARBA00048276"/>
    </source>
</evidence>
<protein>
    <recommendedName>
        <fullName evidence="10">Glycylpeptide N-tetradecanoyltransferase</fullName>
        <ecNumber evidence="10">2.3.1.97</ecNumber>
    </recommendedName>
</protein>
<comment type="catalytic activity">
    <reaction evidence="9 10">
        <text>N-terminal glycyl-[protein] + tetradecanoyl-CoA = N-tetradecanoylglycyl-[protein] + CoA + H(+)</text>
        <dbReference type="Rhea" id="RHEA:15521"/>
        <dbReference type="Rhea" id="RHEA-COMP:12666"/>
        <dbReference type="Rhea" id="RHEA-COMP:12667"/>
        <dbReference type="ChEBI" id="CHEBI:15378"/>
        <dbReference type="ChEBI" id="CHEBI:57287"/>
        <dbReference type="ChEBI" id="CHEBI:57385"/>
        <dbReference type="ChEBI" id="CHEBI:64723"/>
        <dbReference type="ChEBI" id="CHEBI:133050"/>
        <dbReference type="EC" id="2.3.1.97"/>
    </reaction>
</comment>
<evidence type="ECO:0000256" key="4">
    <source>
        <dbReference type="ARBA" id="ARBA00022490"/>
    </source>
</evidence>
<reference evidence="14" key="2">
    <citation type="submission" date="2025-08" db="UniProtKB">
        <authorList>
            <consortium name="Ensembl"/>
        </authorList>
    </citation>
    <scope>IDENTIFICATION</scope>
</reference>
<keyword evidence="4" id="KW-0963">Cytoplasm</keyword>
<comment type="subcellular location">
    <subcellularLocation>
        <location evidence="2">Cytoplasm</location>
        <location evidence="2">Cytosol</location>
    </subcellularLocation>
    <subcellularLocation>
        <location evidence="1">Membrane</location>
        <topology evidence="1">Peripheral membrane protein</topology>
    </subcellularLocation>
</comment>
<dbReference type="GO" id="GO:0005829">
    <property type="term" value="C:cytosol"/>
    <property type="evidence" value="ECO:0007669"/>
    <property type="project" value="UniProtKB-SubCell"/>
</dbReference>
<comment type="similarity">
    <text evidence="3 11">Belongs to the NMT family.</text>
</comment>
<dbReference type="SUPFAM" id="SSF55729">
    <property type="entry name" value="Acyl-CoA N-acyltransferases (Nat)"/>
    <property type="match status" value="2"/>
</dbReference>
<keyword evidence="7" id="KW-0472">Membrane</keyword>
<dbReference type="Pfam" id="PF01233">
    <property type="entry name" value="NMT"/>
    <property type="match status" value="1"/>
</dbReference>
<dbReference type="Gene3D" id="3.40.630.170">
    <property type="match status" value="1"/>
</dbReference>
<keyword evidence="5" id="KW-0597">Phosphoprotein</keyword>
<dbReference type="GO" id="GO:0016020">
    <property type="term" value="C:membrane"/>
    <property type="evidence" value="ECO:0007669"/>
    <property type="project" value="UniProtKB-SubCell"/>
</dbReference>
<dbReference type="FunFam" id="3.40.630.170:FF:000003">
    <property type="entry name" value="Glycylpeptide N-tetradecanoyltransferase"/>
    <property type="match status" value="1"/>
</dbReference>
<reference evidence="14" key="3">
    <citation type="submission" date="2025-09" db="UniProtKB">
        <authorList>
            <consortium name="Ensembl"/>
        </authorList>
    </citation>
    <scope>IDENTIFICATION</scope>
</reference>
<reference evidence="15" key="1">
    <citation type="journal article" date="2004" name="Nature">
        <title>Genome duplication in the teleost fish Tetraodon nigroviridis reveals the early vertebrate proto-karyotype.</title>
        <authorList>
            <person name="Jaillon O."/>
            <person name="Aury J.-M."/>
            <person name="Brunet F."/>
            <person name="Petit J.-L."/>
            <person name="Stange-Thomann N."/>
            <person name="Mauceli E."/>
            <person name="Bouneau L."/>
            <person name="Fischer C."/>
            <person name="Ozouf-Costaz C."/>
            <person name="Bernot A."/>
            <person name="Nicaud S."/>
            <person name="Jaffe D."/>
            <person name="Fisher S."/>
            <person name="Lutfalla G."/>
            <person name="Dossat C."/>
            <person name="Segurens B."/>
            <person name="Dasilva C."/>
            <person name="Salanoubat M."/>
            <person name="Levy M."/>
            <person name="Boudet N."/>
            <person name="Castellano S."/>
            <person name="Anthouard V."/>
            <person name="Jubin C."/>
            <person name="Castelli V."/>
            <person name="Katinka M."/>
            <person name="Vacherie B."/>
            <person name="Biemont C."/>
            <person name="Skalli Z."/>
            <person name="Cattolico L."/>
            <person name="Poulain J."/>
            <person name="De Berardinis V."/>
            <person name="Cruaud C."/>
            <person name="Duprat S."/>
            <person name="Brottier P."/>
            <person name="Coutanceau J.-P."/>
            <person name="Gouzy J."/>
            <person name="Parra G."/>
            <person name="Lardier G."/>
            <person name="Chapple C."/>
            <person name="McKernan K.J."/>
            <person name="McEwan P."/>
            <person name="Bosak S."/>
            <person name="Kellis M."/>
            <person name="Volff J.-N."/>
            <person name="Guigo R."/>
            <person name="Zody M.C."/>
            <person name="Mesirov J."/>
            <person name="Lindblad-Toh K."/>
            <person name="Birren B."/>
            <person name="Nusbaum C."/>
            <person name="Kahn D."/>
            <person name="Robinson-Rechavi M."/>
            <person name="Laudet V."/>
            <person name="Schachter V."/>
            <person name="Quetier F."/>
            <person name="Saurin W."/>
            <person name="Scarpelli C."/>
            <person name="Wincker P."/>
            <person name="Lander E.S."/>
            <person name="Weissenbach J."/>
            <person name="Roest Crollius H."/>
        </authorList>
    </citation>
    <scope>NUCLEOTIDE SEQUENCE [LARGE SCALE GENOMIC DNA]</scope>
</reference>
<evidence type="ECO:0000259" key="12">
    <source>
        <dbReference type="Pfam" id="PF01233"/>
    </source>
</evidence>
<dbReference type="HOGENOM" id="CLU_022882_1_0_1"/>
<evidence type="ECO:0000256" key="7">
    <source>
        <dbReference type="ARBA" id="ARBA00023136"/>
    </source>
</evidence>
<evidence type="ECO:0000256" key="3">
    <source>
        <dbReference type="ARBA" id="ARBA00009469"/>
    </source>
</evidence>
<feature type="domain" description="Glycylpeptide N-tetradecanoyltransferase N-terminal" evidence="12">
    <location>
        <begin position="68"/>
        <end position="216"/>
    </location>
</feature>
<dbReference type="InterPro" id="IPR016181">
    <property type="entry name" value="Acyl_CoA_acyltransferase"/>
</dbReference>
<dbReference type="PIRSF" id="PIRSF015892">
    <property type="entry name" value="N-myristl_transf"/>
    <property type="match status" value="1"/>
</dbReference>
<proteinExistence type="inferred from homology"/>
<dbReference type="PANTHER" id="PTHR11377">
    <property type="entry name" value="N-MYRISTOYL TRANSFERASE"/>
    <property type="match status" value="1"/>
</dbReference>
<evidence type="ECO:0000256" key="11">
    <source>
        <dbReference type="RuleBase" id="RU004178"/>
    </source>
</evidence>
<dbReference type="Proteomes" id="UP000007303">
    <property type="component" value="Unassembled WGS sequence"/>
</dbReference>
<keyword evidence="8 10" id="KW-0012">Acyltransferase</keyword>
<organism evidence="14 15">
    <name type="scientific">Tetraodon nigroviridis</name>
    <name type="common">Spotted green pufferfish</name>
    <name type="synonym">Chelonodon nigroviridis</name>
    <dbReference type="NCBI Taxonomy" id="99883"/>
    <lineage>
        <taxon>Eukaryota</taxon>
        <taxon>Metazoa</taxon>
        <taxon>Chordata</taxon>
        <taxon>Craniata</taxon>
        <taxon>Vertebrata</taxon>
        <taxon>Euteleostomi</taxon>
        <taxon>Actinopterygii</taxon>
        <taxon>Neopterygii</taxon>
        <taxon>Teleostei</taxon>
        <taxon>Neoteleostei</taxon>
        <taxon>Acanthomorphata</taxon>
        <taxon>Eupercaria</taxon>
        <taxon>Tetraodontiformes</taxon>
        <taxon>Tetradontoidea</taxon>
        <taxon>Tetraodontidae</taxon>
        <taxon>Tetraodon</taxon>
    </lineage>
</organism>
<dbReference type="EC" id="2.3.1.97" evidence="10"/>
<dbReference type="Ensembl" id="ENSTNIT00000022338.1">
    <property type="protein sequence ID" value="ENSTNIP00000022101.1"/>
    <property type="gene ID" value="ENSTNIG00000018914.1"/>
</dbReference>
<evidence type="ECO:0000256" key="2">
    <source>
        <dbReference type="ARBA" id="ARBA00004514"/>
    </source>
</evidence>
<evidence type="ECO:0000256" key="6">
    <source>
        <dbReference type="ARBA" id="ARBA00022679"/>
    </source>
</evidence>
<dbReference type="InterPro" id="IPR022677">
    <property type="entry name" value="NMT_C"/>
</dbReference>
<evidence type="ECO:0000259" key="13">
    <source>
        <dbReference type="Pfam" id="PF02799"/>
    </source>
</evidence>
<dbReference type="InParanoid" id="H3DNK2"/>
<dbReference type="GO" id="GO:0004379">
    <property type="term" value="F:glycylpeptide N-tetradecanoyltransferase activity"/>
    <property type="evidence" value="ECO:0007669"/>
    <property type="project" value="UniProtKB-EC"/>
</dbReference>
<dbReference type="AlphaFoldDB" id="H3DNK2"/>
<evidence type="ECO:0000256" key="8">
    <source>
        <dbReference type="ARBA" id="ARBA00023315"/>
    </source>
</evidence>
<evidence type="ECO:0000313" key="14">
    <source>
        <dbReference type="Ensembl" id="ENSTNIP00000022101.1"/>
    </source>
</evidence>
<dbReference type="Pfam" id="PF02799">
    <property type="entry name" value="NMT_C"/>
    <property type="match status" value="1"/>
</dbReference>
<dbReference type="OMA" id="QIYDTER"/>
<dbReference type="GeneTree" id="ENSGT00390000017837"/>
<keyword evidence="15" id="KW-1185">Reference proteome</keyword>
<comment type="function">
    <text evidence="10">Adds a myristoyl group to the N-terminal glycine residue of certain cellular proteins.</text>
</comment>
<dbReference type="InterPro" id="IPR000903">
    <property type="entry name" value="NMT"/>
</dbReference>
<accession>H3DNK2</accession>
<sequence>LDALPEKKQQEIQRALHLFSLGQGLPRSLREARNHVYRFWETQPVPRLDGADDGVVTRGPLIEAEGPVRTEPFSLPDGFRWDNLELSSQAVLKELCTLLNENYLEQDDNTVRFDFSPEYLQWALQPPNWSAQWHCGIRVVSSNKLVGFIAAVPAKILVYEVEKHMVQVQFLCVHKKLRLKRMTPVLIRELTRRVNQQGLYQVYAAAVVLPTPLSSCRYWNRPLNPRRLMELGHLCQKRNMSLQRTVRFHRLPEVPKTLGLRPAAKGDLAEIHTLLQAELRKFQLSKILSLQEVEHWLLPRENVVDTYVVEGPNGTLTGVVSFYSIFSRLLNQPVHAGLRTAHLLFVVSTATNSIDLMEDTLILAKSKGCDVFSALDVMDNSRFLEQLKFSIDDSSLNYYLYNWMCPKMSPNKVTLHLS</sequence>
<gene>
    <name evidence="14" type="primary">NMT1</name>
</gene>
<evidence type="ECO:0000256" key="10">
    <source>
        <dbReference type="RuleBase" id="RU000586"/>
    </source>
</evidence>
<evidence type="ECO:0000313" key="15">
    <source>
        <dbReference type="Proteomes" id="UP000007303"/>
    </source>
</evidence>
<evidence type="ECO:0000256" key="1">
    <source>
        <dbReference type="ARBA" id="ARBA00004170"/>
    </source>
</evidence>
<feature type="domain" description="Glycylpeptide N-tetradecanoyltransferase C-terminal" evidence="13">
    <location>
        <begin position="235"/>
        <end position="409"/>
    </location>
</feature>
<dbReference type="STRING" id="99883.ENSTNIP00000022101"/>
<name>H3DNK2_TETNG</name>